<dbReference type="Pfam" id="PF01753">
    <property type="entry name" value="zf-MYND"/>
    <property type="match status" value="1"/>
</dbReference>
<evidence type="ECO:0000259" key="6">
    <source>
        <dbReference type="PROSITE" id="PS50865"/>
    </source>
</evidence>
<evidence type="ECO:0000313" key="7">
    <source>
        <dbReference type="EMBL" id="PVI04582.1"/>
    </source>
</evidence>
<dbReference type="AlphaFoldDB" id="A0A2V1E354"/>
<dbReference type="InterPro" id="IPR002893">
    <property type="entry name" value="Znf_MYND"/>
</dbReference>
<accession>A0A2V1E354</accession>
<sequence length="109" mass="11902">MSDMAQADASAASSSPQDANEPSVQPSPEETAKCAHCGKAPDAVKECNRCHSVSYCNKDCQKSHFKAHKKECASLAQAYMSKHTPKLASRAPPKETNRNTGFKKWQFDT</sequence>
<evidence type="ECO:0000256" key="2">
    <source>
        <dbReference type="ARBA" id="ARBA00022771"/>
    </source>
</evidence>
<dbReference type="Proteomes" id="UP000244855">
    <property type="component" value="Unassembled WGS sequence"/>
</dbReference>
<name>A0A2V1E354_9PLEO</name>
<dbReference type="EMBL" id="KZ805320">
    <property type="protein sequence ID" value="PVI04582.1"/>
    <property type="molecule type" value="Genomic_DNA"/>
</dbReference>
<feature type="domain" description="MYND-type" evidence="6">
    <location>
        <begin position="34"/>
        <end position="72"/>
    </location>
</feature>
<evidence type="ECO:0000256" key="4">
    <source>
        <dbReference type="PROSITE-ProRule" id="PRU00134"/>
    </source>
</evidence>
<dbReference type="GO" id="GO:0008270">
    <property type="term" value="F:zinc ion binding"/>
    <property type="evidence" value="ECO:0007669"/>
    <property type="project" value="UniProtKB-KW"/>
</dbReference>
<proteinExistence type="predicted"/>
<dbReference type="Gene3D" id="6.10.140.2220">
    <property type="match status" value="1"/>
</dbReference>
<dbReference type="PROSITE" id="PS50865">
    <property type="entry name" value="ZF_MYND_2"/>
    <property type="match status" value="1"/>
</dbReference>
<keyword evidence="2 4" id="KW-0863">Zinc-finger</keyword>
<keyword evidence="1" id="KW-0479">Metal-binding</keyword>
<evidence type="ECO:0000256" key="5">
    <source>
        <dbReference type="SAM" id="MobiDB-lite"/>
    </source>
</evidence>
<feature type="region of interest" description="Disordered" evidence="5">
    <location>
        <begin position="83"/>
        <end position="109"/>
    </location>
</feature>
<dbReference type="SUPFAM" id="SSF144232">
    <property type="entry name" value="HIT/MYND zinc finger-like"/>
    <property type="match status" value="1"/>
</dbReference>
<reference evidence="7 8" key="1">
    <citation type="journal article" date="2018" name="Sci. Rep.">
        <title>Comparative genomics provides insights into the lifestyle and reveals functional heterogeneity of dark septate endophytic fungi.</title>
        <authorList>
            <person name="Knapp D.G."/>
            <person name="Nemeth J.B."/>
            <person name="Barry K."/>
            <person name="Hainaut M."/>
            <person name="Henrissat B."/>
            <person name="Johnson J."/>
            <person name="Kuo A."/>
            <person name="Lim J.H.P."/>
            <person name="Lipzen A."/>
            <person name="Nolan M."/>
            <person name="Ohm R.A."/>
            <person name="Tamas L."/>
            <person name="Grigoriev I.V."/>
            <person name="Spatafora J.W."/>
            <person name="Nagy L.G."/>
            <person name="Kovacs G.M."/>
        </authorList>
    </citation>
    <scope>NUCLEOTIDE SEQUENCE [LARGE SCALE GENOMIC DNA]</scope>
    <source>
        <strain evidence="7 8">DSE2036</strain>
    </source>
</reference>
<dbReference type="PROSITE" id="PS01360">
    <property type="entry name" value="ZF_MYND_1"/>
    <property type="match status" value="1"/>
</dbReference>
<keyword evidence="8" id="KW-1185">Reference proteome</keyword>
<keyword evidence="3" id="KW-0862">Zinc</keyword>
<dbReference type="STRING" id="97972.A0A2V1E354"/>
<gene>
    <name evidence="7" type="ORF">DM02DRAFT_611413</name>
</gene>
<feature type="region of interest" description="Disordered" evidence="5">
    <location>
        <begin position="1"/>
        <end position="32"/>
    </location>
</feature>
<evidence type="ECO:0000313" key="8">
    <source>
        <dbReference type="Proteomes" id="UP000244855"/>
    </source>
</evidence>
<evidence type="ECO:0000256" key="3">
    <source>
        <dbReference type="ARBA" id="ARBA00022833"/>
    </source>
</evidence>
<evidence type="ECO:0000256" key="1">
    <source>
        <dbReference type="ARBA" id="ARBA00022723"/>
    </source>
</evidence>
<feature type="compositionally biased region" description="Low complexity" evidence="5">
    <location>
        <begin position="1"/>
        <end position="19"/>
    </location>
</feature>
<organism evidence="7 8">
    <name type="scientific">Periconia macrospinosa</name>
    <dbReference type="NCBI Taxonomy" id="97972"/>
    <lineage>
        <taxon>Eukaryota</taxon>
        <taxon>Fungi</taxon>
        <taxon>Dikarya</taxon>
        <taxon>Ascomycota</taxon>
        <taxon>Pezizomycotina</taxon>
        <taxon>Dothideomycetes</taxon>
        <taxon>Pleosporomycetidae</taxon>
        <taxon>Pleosporales</taxon>
        <taxon>Massarineae</taxon>
        <taxon>Periconiaceae</taxon>
        <taxon>Periconia</taxon>
    </lineage>
</organism>
<dbReference type="OrthoDB" id="341421at2759"/>
<protein>
    <recommendedName>
        <fullName evidence="6">MYND-type domain-containing protein</fullName>
    </recommendedName>
</protein>